<comment type="caution">
    <text evidence="2">The sequence shown here is derived from an EMBL/GenBank/DDBJ whole genome shotgun (WGS) entry which is preliminary data.</text>
</comment>
<protein>
    <submittedName>
        <fullName evidence="2">Uncharacterized protein</fullName>
    </submittedName>
</protein>
<accession>A0A934S4R5</accession>
<gene>
    <name evidence="2" type="ORF">JIN85_01740</name>
</gene>
<keyword evidence="1" id="KW-0812">Transmembrane</keyword>
<keyword evidence="1" id="KW-0472">Membrane</keyword>
<proteinExistence type="predicted"/>
<dbReference type="RefSeq" id="WP_200266988.1">
    <property type="nucleotide sequence ID" value="NZ_JAENIJ010000002.1"/>
</dbReference>
<organism evidence="2 3">
    <name type="scientific">Luteolibacter pohnpeiensis</name>
    <dbReference type="NCBI Taxonomy" id="454153"/>
    <lineage>
        <taxon>Bacteria</taxon>
        <taxon>Pseudomonadati</taxon>
        <taxon>Verrucomicrobiota</taxon>
        <taxon>Verrucomicrobiia</taxon>
        <taxon>Verrucomicrobiales</taxon>
        <taxon>Verrucomicrobiaceae</taxon>
        <taxon>Luteolibacter</taxon>
    </lineage>
</organism>
<feature type="transmembrane region" description="Helical" evidence="1">
    <location>
        <begin position="7"/>
        <end position="29"/>
    </location>
</feature>
<reference evidence="2" key="1">
    <citation type="submission" date="2021-01" db="EMBL/GenBank/DDBJ databases">
        <title>Modified the classification status of verrucomicrobia.</title>
        <authorList>
            <person name="Feng X."/>
        </authorList>
    </citation>
    <scope>NUCLEOTIDE SEQUENCE</scope>
    <source>
        <strain evidence="2">KCTC 22041</strain>
    </source>
</reference>
<name>A0A934S4R5_9BACT</name>
<sequence>MTQIIPAILGIVLSITILGFIPYMIWVILTAFKKRWKKVSLQIAIYVTTLTLPIAGLFLFKTKDHQTYLAGLFDTEVELAVPVYDYDSERSFNGDGLSFAVYELPATIRTRFENADLRLLSEFPKRPNYRNRWEFEHWRQTPSAPEFKEYLKFARAPHEIDNVEQLKEHFEAMETALKQKGSYYAFFLQYLVWPCE</sequence>
<dbReference type="AlphaFoldDB" id="A0A934S4R5"/>
<evidence type="ECO:0000256" key="1">
    <source>
        <dbReference type="SAM" id="Phobius"/>
    </source>
</evidence>
<dbReference type="Proteomes" id="UP000603141">
    <property type="component" value="Unassembled WGS sequence"/>
</dbReference>
<evidence type="ECO:0000313" key="3">
    <source>
        <dbReference type="Proteomes" id="UP000603141"/>
    </source>
</evidence>
<keyword evidence="3" id="KW-1185">Reference proteome</keyword>
<feature type="transmembrane region" description="Helical" evidence="1">
    <location>
        <begin position="41"/>
        <end position="60"/>
    </location>
</feature>
<keyword evidence="1" id="KW-1133">Transmembrane helix</keyword>
<evidence type="ECO:0000313" key="2">
    <source>
        <dbReference type="EMBL" id="MBK1881114.1"/>
    </source>
</evidence>
<dbReference type="EMBL" id="JAENIJ010000002">
    <property type="protein sequence ID" value="MBK1881114.1"/>
    <property type="molecule type" value="Genomic_DNA"/>
</dbReference>